<evidence type="ECO:0000256" key="1">
    <source>
        <dbReference type="ARBA" id="ARBA00006217"/>
    </source>
</evidence>
<protein>
    <recommendedName>
        <fullName evidence="5">Carbonic anhydrase</fullName>
        <ecNumber evidence="5">4.2.1.1</ecNumber>
    </recommendedName>
    <alternativeName>
        <fullName evidence="5">Carbonate dehydratase</fullName>
    </alternativeName>
</protein>
<feature type="chain" id="PRO_5024335337" description="Carbonic anhydrase" evidence="6">
    <location>
        <begin position="22"/>
        <end position="186"/>
    </location>
</feature>
<dbReference type="AlphaFoldDB" id="A0A5N5QDJ8"/>
<dbReference type="PANTHER" id="PTHR43175:SF3">
    <property type="entry name" value="CARBON DISULFIDE HYDROLASE"/>
    <property type="match status" value="1"/>
</dbReference>
<dbReference type="PANTHER" id="PTHR43175">
    <property type="entry name" value="CARBONIC ANHYDRASE"/>
    <property type="match status" value="1"/>
</dbReference>
<evidence type="ECO:0000256" key="2">
    <source>
        <dbReference type="ARBA" id="ARBA00022723"/>
    </source>
</evidence>
<dbReference type="SUPFAM" id="SSF53056">
    <property type="entry name" value="beta-carbonic anhydrase, cab"/>
    <property type="match status" value="1"/>
</dbReference>
<dbReference type="EMBL" id="SSOP01000234">
    <property type="protein sequence ID" value="KAB5589744.1"/>
    <property type="molecule type" value="Genomic_DNA"/>
</dbReference>
<keyword evidence="2 4" id="KW-0479">Metal-binding</keyword>
<proteinExistence type="inferred from homology"/>
<dbReference type="GO" id="GO:0008270">
    <property type="term" value="F:zinc ion binding"/>
    <property type="evidence" value="ECO:0007669"/>
    <property type="project" value="UniProtKB-UniRule"/>
</dbReference>
<comment type="similarity">
    <text evidence="1 5">Belongs to the beta-class carbonic anhydrase family.</text>
</comment>
<reference evidence="7 8" key="1">
    <citation type="journal article" date="2019" name="Fungal Biol. Biotechnol.">
        <title>Draft genome sequence of fastidious pathogen Ceratobasidium theobromae, which causes vascular-streak dieback in Theobroma cacao.</title>
        <authorList>
            <person name="Ali S.S."/>
            <person name="Asman A."/>
            <person name="Shao J."/>
            <person name="Firmansyah A.P."/>
            <person name="Susilo A.W."/>
            <person name="Rosmana A."/>
            <person name="McMahon P."/>
            <person name="Junaid M."/>
            <person name="Guest D."/>
            <person name="Kheng T.Y."/>
            <person name="Meinhardt L.W."/>
            <person name="Bailey B.A."/>
        </authorList>
    </citation>
    <scope>NUCLEOTIDE SEQUENCE [LARGE SCALE GENOMIC DNA]</scope>
    <source>
        <strain evidence="7 8">CT2</strain>
    </source>
</reference>
<evidence type="ECO:0000256" key="6">
    <source>
        <dbReference type="SAM" id="SignalP"/>
    </source>
</evidence>
<comment type="cofactor">
    <cofactor evidence="4">
        <name>Zn(2+)</name>
        <dbReference type="ChEBI" id="CHEBI:29105"/>
    </cofactor>
    <text evidence="4">Binds 1 zinc ion per subunit.</text>
</comment>
<gene>
    <name evidence="7" type="ORF">CTheo_6818</name>
</gene>
<feature type="binding site" evidence="4">
    <location>
        <position position="101"/>
    </location>
    <ligand>
        <name>Zn(2+)</name>
        <dbReference type="ChEBI" id="CHEBI:29105"/>
    </ligand>
</feature>
<comment type="caution">
    <text evidence="7">The sequence shown here is derived from an EMBL/GenBank/DDBJ whole genome shotgun (WGS) entry which is preliminary data.</text>
</comment>
<evidence type="ECO:0000313" key="7">
    <source>
        <dbReference type="EMBL" id="KAB5589744.1"/>
    </source>
</evidence>
<evidence type="ECO:0000256" key="4">
    <source>
        <dbReference type="PIRSR" id="PIRSR601765-1"/>
    </source>
</evidence>
<dbReference type="InterPro" id="IPR036874">
    <property type="entry name" value="Carbonic_anhydrase_sf"/>
</dbReference>
<feature type="binding site" evidence="4">
    <location>
        <position position="46"/>
    </location>
    <ligand>
        <name>Zn(2+)</name>
        <dbReference type="ChEBI" id="CHEBI:29105"/>
    </ligand>
</feature>
<dbReference type="OrthoDB" id="10248475at2759"/>
<organism evidence="7 8">
    <name type="scientific">Ceratobasidium theobromae</name>
    <dbReference type="NCBI Taxonomy" id="1582974"/>
    <lineage>
        <taxon>Eukaryota</taxon>
        <taxon>Fungi</taxon>
        <taxon>Dikarya</taxon>
        <taxon>Basidiomycota</taxon>
        <taxon>Agaricomycotina</taxon>
        <taxon>Agaricomycetes</taxon>
        <taxon>Cantharellales</taxon>
        <taxon>Ceratobasidiaceae</taxon>
        <taxon>Ceratobasidium</taxon>
    </lineage>
</organism>
<keyword evidence="5" id="KW-0456">Lyase</keyword>
<feature type="signal peptide" evidence="6">
    <location>
        <begin position="1"/>
        <end position="21"/>
    </location>
</feature>
<sequence>MFFNIRVLAPLFLAASSLVNAHDGHEHSGVSLTARADGTKVAVVTCMDPRIEMDFILTQLGLKADTSYIVRNAGGRVKEALRSIIASQQFLGTSEVHVIHHTQCGMAGHSEGSMRKAFYSADDRSRAYMVNQMDFLPIRTTNFTESVLDDVALVQFHPLIKQGVKITGWVYNISSTGNDTMAQVYP</sequence>
<dbReference type="Proteomes" id="UP000383932">
    <property type="component" value="Unassembled WGS sequence"/>
</dbReference>
<dbReference type="GO" id="GO:0004089">
    <property type="term" value="F:carbonate dehydratase activity"/>
    <property type="evidence" value="ECO:0007669"/>
    <property type="project" value="UniProtKB-UniRule"/>
</dbReference>
<keyword evidence="6" id="KW-0732">Signal</keyword>
<keyword evidence="3 4" id="KW-0862">Zinc</keyword>
<dbReference type="SMART" id="SM00947">
    <property type="entry name" value="Pro_CA"/>
    <property type="match status" value="1"/>
</dbReference>
<dbReference type="Gene3D" id="3.40.1050.10">
    <property type="entry name" value="Carbonic anhydrase"/>
    <property type="match status" value="1"/>
</dbReference>
<comment type="function">
    <text evidence="5">Reversible hydration of carbon dioxide.</text>
</comment>
<feature type="binding site" evidence="4">
    <location>
        <position position="48"/>
    </location>
    <ligand>
        <name>Zn(2+)</name>
        <dbReference type="ChEBI" id="CHEBI:29105"/>
    </ligand>
</feature>
<evidence type="ECO:0000256" key="3">
    <source>
        <dbReference type="ARBA" id="ARBA00022833"/>
    </source>
</evidence>
<dbReference type="InterPro" id="IPR001765">
    <property type="entry name" value="Carbonic_anhydrase"/>
</dbReference>
<name>A0A5N5QDJ8_9AGAM</name>
<dbReference type="EC" id="4.2.1.1" evidence="5"/>
<feature type="binding site" evidence="4">
    <location>
        <position position="104"/>
    </location>
    <ligand>
        <name>Zn(2+)</name>
        <dbReference type="ChEBI" id="CHEBI:29105"/>
    </ligand>
</feature>
<dbReference type="Pfam" id="PF00484">
    <property type="entry name" value="Pro_CA"/>
    <property type="match status" value="1"/>
</dbReference>
<comment type="catalytic activity">
    <reaction evidence="5">
        <text>hydrogencarbonate + H(+) = CO2 + H2O</text>
        <dbReference type="Rhea" id="RHEA:10748"/>
        <dbReference type="ChEBI" id="CHEBI:15377"/>
        <dbReference type="ChEBI" id="CHEBI:15378"/>
        <dbReference type="ChEBI" id="CHEBI:16526"/>
        <dbReference type="ChEBI" id="CHEBI:17544"/>
        <dbReference type="EC" id="4.2.1.1"/>
    </reaction>
</comment>
<keyword evidence="8" id="KW-1185">Reference proteome</keyword>
<evidence type="ECO:0000256" key="5">
    <source>
        <dbReference type="RuleBase" id="RU003956"/>
    </source>
</evidence>
<accession>A0A5N5QDJ8</accession>
<evidence type="ECO:0000313" key="8">
    <source>
        <dbReference type="Proteomes" id="UP000383932"/>
    </source>
</evidence>